<reference evidence="1 2" key="1">
    <citation type="submission" date="2019-03" db="EMBL/GenBank/DDBJ databases">
        <title>Draft genome sequences of novel Actinobacteria.</title>
        <authorList>
            <person name="Sahin N."/>
            <person name="Ay H."/>
            <person name="Saygin H."/>
        </authorList>
    </citation>
    <scope>NUCLEOTIDE SEQUENCE [LARGE SCALE GENOMIC DNA]</scope>
    <source>
        <strain evidence="1 2">KC712</strain>
    </source>
</reference>
<evidence type="ECO:0000313" key="1">
    <source>
        <dbReference type="EMBL" id="TDD02682.1"/>
    </source>
</evidence>
<evidence type="ECO:0000313" key="2">
    <source>
        <dbReference type="Proteomes" id="UP000294543"/>
    </source>
</evidence>
<organism evidence="1 2">
    <name type="scientific">Nonomuraea diastatica</name>
    <dbReference type="NCBI Taxonomy" id="1848329"/>
    <lineage>
        <taxon>Bacteria</taxon>
        <taxon>Bacillati</taxon>
        <taxon>Actinomycetota</taxon>
        <taxon>Actinomycetes</taxon>
        <taxon>Streptosporangiales</taxon>
        <taxon>Streptosporangiaceae</taxon>
        <taxon>Nonomuraea</taxon>
    </lineage>
</organism>
<dbReference type="EMBL" id="SMKP01000341">
    <property type="protein sequence ID" value="TDD02682.1"/>
    <property type="molecule type" value="Genomic_DNA"/>
</dbReference>
<dbReference type="RefSeq" id="WP_132520324.1">
    <property type="nucleotide sequence ID" value="NZ_SMKP01000341.1"/>
</dbReference>
<dbReference type="AlphaFoldDB" id="A0A4R4VBW9"/>
<sequence>MQPELITERALSPERGPRRCADGTWQVPTLDLRLLVFDSCFQTLRQVFDLPWEGQCSVSTDLQRVAVAGLDQIAMVALDGRIVWRVSHHAWGPRLGAVGSAGSCAFSPDGSQVWVVVPQHEHDVGGDQCWVLDAVTGDVLDRVPLGCSAYSSSILPHPDGRHLLLDLGAPYEVGWIGSGRWDSGRAAVFIRRCDYEVLADLHPSGDRYLTTPIEDDKLTVRRFPDGAVQAVRQGREVFEGDVGFDLAGGFLDTERVIAKEFEGQTSLFTADTLDMVDVIDYPSDAVTEEPLPDGRGVWSTFDFRIGRLQVWKDPSVPGPLHNI</sequence>
<accession>A0A4R4VBW9</accession>
<proteinExistence type="predicted"/>
<dbReference type="SUPFAM" id="SSF50969">
    <property type="entry name" value="YVTN repeat-like/Quinoprotein amine dehydrogenase"/>
    <property type="match status" value="1"/>
</dbReference>
<keyword evidence="2" id="KW-1185">Reference proteome</keyword>
<dbReference type="InterPro" id="IPR011044">
    <property type="entry name" value="Quino_amine_DH_bsu"/>
</dbReference>
<name>A0A4R4VBW9_9ACTN</name>
<protein>
    <recommendedName>
        <fullName evidence="3">WD40 repeat domain-containing protein</fullName>
    </recommendedName>
</protein>
<evidence type="ECO:0008006" key="3">
    <source>
        <dbReference type="Google" id="ProtNLM"/>
    </source>
</evidence>
<gene>
    <name evidence="1" type="ORF">E1294_51090</name>
</gene>
<dbReference type="OrthoDB" id="4454357at2"/>
<dbReference type="InterPro" id="IPR015943">
    <property type="entry name" value="WD40/YVTN_repeat-like_dom_sf"/>
</dbReference>
<comment type="caution">
    <text evidence="1">The sequence shown here is derived from an EMBL/GenBank/DDBJ whole genome shotgun (WGS) entry which is preliminary data.</text>
</comment>
<dbReference type="Gene3D" id="2.130.10.10">
    <property type="entry name" value="YVTN repeat-like/Quinoprotein amine dehydrogenase"/>
    <property type="match status" value="1"/>
</dbReference>
<dbReference type="Proteomes" id="UP000294543">
    <property type="component" value="Unassembled WGS sequence"/>
</dbReference>